<comment type="subcellular location">
    <subcellularLocation>
        <location evidence="1 13">Golgi apparatus membrane</location>
        <topology evidence="1 13">Single-pass type II membrane protein</topology>
    </subcellularLocation>
</comment>
<keyword evidence="6 13" id="KW-0735">Signal-anchor</keyword>
<evidence type="ECO:0000256" key="9">
    <source>
        <dbReference type="ARBA" id="ARBA00023136"/>
    </source>
</evidence>
<evidence type="ECO:0000256" key="14">
    <source>
        <dbReference type="SAM" id="MobiDB-lite"/>
    </source>
</evidence>
<organism evidence="16 17">
    <name type="scientific">Zea mays</name>
    <name type="common">Maize</name>
    <dbReference type="NCBI Taxonomy" id="4577"/>
    <lineage>
        <taxon>Eukaryota</taxon>
        <taxon>Viridiplantae</taxon>
        <taxon>Streptophyta</taxon>
        <taxon>Embryophyta</taxon>
        <taxon>Tracheophyta</taxon>
        <taxon>Spermatophyta</taxon>
        <taxon>Magnoliopsida</taxon>
        <taxon>Liliopsida</taxon>
        <taxon>Poales</taxon>
        <taxon>Poaceae</taxon>
        <taxon>PACMAD clade</taxon>
        <taxon>Panicoideae</taxon>
        <taxon>Andropogonodae</taxon>
        <taxon>Andropogoneae</taxon>
        <taxon>Tripsacinae</taxon>
        <taxon>Zea</taxon>
    </lineage>
</organism>
<dbReference type="SUPFAM" id="SSF53448">
    <property type="entry name" value="Nucleotide-diphospho-sugar transferases"/>
    <property type="match status" value="1"/>
</dbReference>
<dbReference type="GO" id="GO:0071555">
    <property type="term" value="P:cell wall organization"/>
    <property type="evidence" value="ECO:0007669"/>
    <property type="project" value="UniProtKB-KW"/>
</dbReference>
<evidence type="ECO:0000256" key="3">
    <source>
        <dbReference type="ARBA" id="ARBA00022676"/>
    </source>
</evidence>
<sequence length="449" mass="48601">MLLALVLRLFASPHRSEWDPQNRQTATSSHAPLPIFTRSTPVHLFTRTLHFARAVFIPPPSCLPPPALTVTSPSPALVVASPRLPKTTPCPWSRHSIPSGPWARARARARRRTGPSSGGLAPAATCGRRRCSTSPSVSSWDSSRASRPPRPPPPGRPPPPTRRTASQRPASPSTSTSTRAPAWYHPPTRSPPPPPSPRWTRATTPPRAASAASSSWSPPRGRRPGPGARRRRRGELLRLAHTLRLVRPPVVWVVVEPAADAPATAEVLRGTGVMYRHLAFRPEGNLTAAGEAHAQRNAALAHVERHRLAGVLHFADAAAVYDVGFFDQIRQIEAFGAWPVATVSAGEKKVTVEGPLCSASEVVGWFSRDLDDDGTTRSVAYDRREADLDPAAAGTRARTTTIGVSGFAFNSSILWDPERWGRPASLPDTSQDSIKFVQEVVLEDRAKLS</sequence>
<evidence type="ECO:0000256" key="12">
    <source>
        <dbReference type="PIRSR" id="PIRSR605027-4"/>
    </source>
</evidence>
<dbReference type="GO" id="GO:0015018">
    <property type="term" value="F:galactosylgalactosylxylosylprotein 3-beta-glucuronosyltransferase activity"/>
    <property type="evidence" value="ECO:0007669"/>
    <property type="project" value="InterPro"/>
</dbReference>
<evidence type="ECO:0000256" key="4">
    <source>
        <dbReference type="ARBA" id="ARBA00022679"/>
    </source>
</evidence>
<evidence type="ECO:0000256" key="10">
    <source>
        <dbReference type="ARBA" id="ARBA00023180"/>
    </source>
</evidence>
<proteinExistence type="inferred from homology"/>
<evidence type="ECO:0000256" key="11">
    <source>
        <dbReference type="ARBA" id="ARBA00023316"/>
    </source>
</evidence>
<dbReference type="Pfam" id="PF03360">
    <property type="entry name" value="Glyco_transf_43"/>
    <property type="match status" value="1"/>
</dbReference>
<feature type="chain" id="PRO_5032996712" description="Glycosyltransferases" evidence="15">
    <location>
        <begin position="17"/>
        <end position="449"/>
    </location>
</feature>
<feature type="region of interest" description="Disordered" evidence="14">
    <location>
        <begin position="82"/>
        <end position="233"/>
    </location>
</feature>
<feature type="compositionally biased region" description="Low complexity" evidence="14">
    <location>
        <begin position="198"/>
        <end position="219"/>
    </location>
</feature>
<keyword evidence="9" id="KW-0472">Membrane</keyword>
<evidence type="ECO:0000256" key="8">
    <source>
        <dbReference type="ARBA" id="ARBA00023034"/>
    </source>
</evidence>
<evidence type="ECO:0000313" key="17">
    <source>
        <dbReference type="Proteomes" id="UP000007305"/>
    </source>
</evidence>
<evidence type="ECO:0000256" key="5">
    <source>
        <dbReference type="ARBA" id="ARBA00022692"/>
    </source>
</evidence>
<feature type="compositionally biased region" description="Low complexity" evidence="14">
    <location>
        <begin position="132"/>
        <end position="146"/>
    </location>
</feature>
<comment type="function">
    <text evidence="13">Involved in the synthesis of glucuronoxylan hemicellulose in secondary cell walls.</text>
</comment>
<dbReference type="GO" id="GO:0000139">
    <property type="term" value="C:Golgi membrane"/>
    <property type="evidence" value="ECO:0000318"/>
    <property type="project" value="GO_Central"/>
</dbReference>
<feature type="compositionally biased region" description="Basic residues" evidence="14">
    <location>
        <begin position="220"/>
        <end position="233"/>
    </location>
</feature>
<dbReference type="InterPro" id="IPR005027">
    <property type="entry name" value="Glyco_trans_43"/>
</dbReference>
<keyword evidence="3" id="KW-0328">Glycosyltransferase</keyword>
<dbReference type="InParanoid" id="A0A804PR71"/>
<dbReference type="Gene3D" id="3.90.550.10">
    <property type="entry name" value="Spore Coat Polysaccharide Biosynthesis Protein SpsA, Chain A"/>
    <property type="match status" value="1"/>
</dbReference>
<keyword evidence="5" id="KW-0812">Transmembrane</keyword>
<keyword evidence="4 13" id="KW-0808">Transferase</keyword>
<comment type="similarity">
    <text evidence="2 13">Belongs to the glycosyltransferase 43 family.</text>
</comment>
<evidence type="ECO:0000256" key="7">
    <source>
        <dbReference type="ARBA" id="ARBA00022989"/>
    </source>
</evidence>
<feature type="compositionally biased region" description="Low complexity" evidence="14">
    <location>
        <begin position="162"/>
        <end position="182"/>
    </location>
</feature>
<dbReference type="GO" id="GO:0010417">
    <property type="term" value="P:glucuronoxylan biosynthetic process"/>
    <property type="evidence" value="ECO:0000318"/>
    <property type="project" value="GO_Central"/>
</dbReference>
<keyword evidence="8 13" id="KW-0333">Golgi apparatus</keyword>
<reference evidence="17" key="1">
    <citation type="journal article" date="2009" name="Science">
        <title>The B73 maize genome: complexity, diversity, and dynamics.</title>
        <authorList>
            <person name="Schnable P.S."/>
            <person name="Ware D."/>
            <person name="Fulton R.S."/>
            <person name="Stein J.C."/>
            <person name="Wei F."/>
            <person name="Pasternak S."/>
            <person name="Liang C."/>
            <person name="Zhang J."/>
            <person name="Fulton L."/>
            <person name="Graves T.A."/>
            <person name="Minx P."/>
            <person name="Reily A.D."/>
            <person name="Courtney L."/>
            <person name="Kruchowski S.S."/>
            <person name="Tomlinson C."/>
            <person name="Strong C."/>
            <person name="Delehaunty K."/>
            <person name="Fronick C."/>
            <person name="Courtney B."/>
            <person name="Rock S.M."/>
            <person name="Belter E."/>
            <person name="Du F."/>
            <person name="Kim K."/>
            <person name="Abbott R.M."/>
            <person name="Cotton M."/>
            <person name="Levy A."/>
            <person name="Marchetto P."/>
            <person name="Ochoa K."/>
            <person name="Jackson S.M."/>
            <person name="Gillam B."/>
            <person name="Chen W."/>
            <person name="Yan L."/>
            <person name="Higginbotham J."/>
            <person name="Cardenas M."/>
            <person name="Waligorski J."/>
            <person name="Applebaum E."/>
            <person name="Phelps L."/>
            <person name="Falcone J."/>
            <person name="Kanchi K."/>
            <person name="Thane T."/>
            <person name="Scimone A."/>
            <person name="Thane N."/>
            <person name="Henke J."/>
            <person name="Wang T."/>
            <person name="Ruppert J."/>
            <person name="Shah N."/>
            <person name="Rotter K."/>
            <person name="Hodges J."/>
            <person name="Ingenthron E."/>
            <person name="Cordes M."/>
            <person name="Kohlberg S."/>
            <person name="Sgro J."/>
            <person name="Delgado B."/>
            <person name="Mead K."/>
            <person name="Chinwalla A."/>
            <person name="Leonard S."/>
            <person name="Crouse K."/>
            <person name="Collura K."/>
            <person name="Kudrna D."/>
            <person name="Currie J."/>
            <person name="He R."/>
            <person name="Angelova A."/>
            <person name="Rajasekar S."/>
            <person name="Mueller T."/>
            <person name="Lomeli R."/>
            <person name="Scara G."/>
            <person name="Ko A."/>
            <person name="Delaney K."/>
            <person name="Wissotski M."/>
            <person name="Lopez G."/>
            <person name="Campos D."/>
            <person name="Braidotti M."/>
            <person name="Ashley E."/>
            <person name="Golser W."/>
            <person name="Kim H."/>
            <person name="Lee S."/>
            <person name="Lin J."/>
            <person name="Dujmic Z."/>
            <person name="Kim W."/>
            <person name="Talag J."/>
            <person name="Zuccolo A."/>
            <person name="Fan C."/>
            <person name="Sebastian A."/>
            <person name="Kramer M."/>
            <person name="Spiegel L."/>
            <person name="Nascimento L."/>
            <person name="Zutavern T."/>
            <person name="Miller B."/>
            <person name="Ambroise C."/>
            <person name="Muller S."/>
            <person name="Spooner W."/>
            <person name="Narechania A."/>
            <person name="Ren L."/>
            <person name="Wei S."/>
            <person name="Kumari S."/>
            <person name="Faga B."/>
            <person name="Levy M.J."/>
            <person name="McMahan L."/>
            <person name="Van Buren P."/>
            <person name="Vaughn M.W."/>
            <person name="Ying K."/>
            <person name="Yeh C.-T."/>
            <person name="Emrich S.J."/>
            <person name="Jia Y."/>
            <person name="Kalyanaraman A."/>
            <person name="Hsia A.-P."/>
            <person name="Barbazuk W.B."/>
            <person name="Baucom R.S."/>
            <person name="Brutnell T.P."/>
            <person name="Carpita N.C."/>
            <person name="Chaparro C."/>
            <person name="Chia J.-M."/>
            <person name="Deragon J.-M."/>
            <person name="Estill J.C."/>
            <person name="Fu Y."/>
            <person name="Jeddeloh J.A."/>
            <person name="Han Y."/>
            <person name="Lee H."/>
            <person name="Li P."/>
            <person name="Lisch D.R."/>
            <person name="Liu S."/>
            <person name="Liu Z."/>
            <person name="Nagel D.H."/>
            <person name="McCann M.C."/>
            <person name="SanMiguel P."/>
            <person name="Myers A.M."/>
            <person name="Nettleton D."/>
            <person name="Nguyen J."/>
            <person name="Penning B.W."/>
            <person name="Ponnala L."/>
            <person name="Schneider K.L."/>
            <person name="Schwartz D.C."/>
            <person name="Sharma A."/>
            <person name="Soderlund C."/>
            <person name="Springer N.M."/>
            <person name="Sun Q."/>
            <person name="Wang H."/>
            <person name="Waterman M."/>
            <person name="Westerman R."/>
            <person name="Wolfgruber T.K."/>
            <person name="Yang L."/>
            <person name="Yu Y."/>
            <person name="Zhang L."/>
            <person name="Zhou S."/>
            <person name="Zhu Q."/>
            <person name="Bennetzen J.L."/>
            <person name="Dawe R.K."/>
            <person name="Jiang J."/>
            <person name="Jiang N."/>
            <person name="Presting G.G."/>
            <person name="Wessler S.R."/>
            <person name="Aluru S."/>
            <person name="Martienssen R.A."/>
            <person name="Clifton S.W."/>
            <person name="McCombie W.R."/>
            <person name="Wing R.A."/>
            <person name="Wilson R.K."/>
        </authorList>
    </citation>
    <scope>NUCLEOTIDE SEQUENCE [LARGE SCALE GENOMIC DNA]</scope>
    <source>
        <strain evidence="17">cv. B73</strain>
    </source>
</reference>
<feature type="compositionally biased region" description="Pro residues" evidence="14">
    <location>
        <begin position="148"/>
        <end position="161"/>
    </location>
</feature>
<dbReference type="EnsemblPlants" id="Zm00001eb265440_T001">
    <property type="protein sequence ID" value="Zm00001eb265440_P001"/>
    <property type="gene ID" value="Zm00001eb265440"/>
</dbReference>
<evidence type="ECO:0000256" key="15">
    <source>
        <dbReference type="SAM" id="SignalP"/>
    </source>
</evidence>
<dbReference type="Proteomes" id="UP000007305">
    <property type="component" value="Chromosome 6"/>
</dbReference>
<dbReference type="GO" id="GO:0009834">
    <property type="term" value="P:plant-type secondary cell wall biogenesis"/>
    <property type="evidence" value="ECO:0000318"/>
    <property type="project" value="GO_Central"/>
</dbReference>
<keyword evidence="10" id="KW-0325">Glycoprotein</keyword>
<dbReference type="EC" id="2.4.-.-" evidence="13"/>
<keyword evidence="7" id="KW-1133">Transmembrane helix</keyword>
<feature type="site" description="Interaction with galactose moiety of substrate glycoprotein" evidence="12">
    <location>
        <position position="353"/>
    </location>
</feature>
<reference evidence="16" key="3">
    <citation type="submission" date="2021-05" db="UniProtKB">
        <authorList>
            <consortium name="EnsemblPlants"/>
        </authorList>
    </citation>
    <scope>IDENTIFICATION</scope>
    <source>
        <strain evidence="16">cv. B73</strain>
    </source>
</reference>
<keyword evidence="11 13" id="KW-0961">Cell wall biogenesis/degradation</keyword>
<protein>
    <recommendedName>
        <fullName evidence="13">Glycosyltransferases</fullName>
        <ecNumber evidence="13">2.4.-.-</ecNumber>
    </recommendedName>
</protein>
<evidence type="ECO:0000256" key="2">
    <source>
        <dbReference type="ARBA" id="ARBA00007706"/>
    </source>
</evidence>
<keyword evidence="17" id="KW-1185">Reference proteome</keyword>
<dbReference type="InterPro" id="IPR029044">
    <property type="entry name" value="Nucleotide-diphossugar_trans"/>
</dbReference>
<evidence type="ECO:0000256" key="13">
    <source>
        <dbReference type="RuleBase" id="RU363127"/>
    </source>
</evidence>
<dbReference type="AlphaFoldDB" id="A0A804PR71"/>
<name>A0A804PR71_MAIZE</name>
<keyword evidence="15" id="KW-0732">Signal</keyword>
<dbReference type="GO" id="GO:0042285">
    <property type="term" value="F:xylosyltransferase activity"/>
    <property type="evidence" value="ECO:0000318"/>
    <property type="project" value="GO_Central"/>
</dbReference>
<dbReference type="Gramene" id="Zm00001eb265440_T001">
    <property type="protein sequence ID" value="Zm00001eb265440_P001"/>
    <property type="gene ID" value="Zm00001eb265440"/>
</dbReference>
<reference evidence="16" key="2">
    <citation type="submission" date="2019-07" db="EMBL/GenBank/DDBJ databases">
        <authorList>
            <person name="Seetharam A."/>
            <person name="Woodhouse M."/>
            <person name="Cannon E."/>
        </authorList>
    </citation>
    <scope>NUCLEOTIDE SEQUENCE [LARGE SCALE GENOMIC DNA]</scope>
    <source>
        <strain evidence="16">cv. B73</strain>
    </source>
</reference>
<evidence type="ECO:0000256" key="6">
    <source>
        <dbReference type="ARBA" id="ARBA00022968"/>
    </source>
</evidence>
<dbReference type="PANTHER" id="PTHR10896">
    <property type="entry name" value="GALACTOSYLGALACTOSYLXYLOSYLPROTEIN 3-BETA-GLUCURONOSYLTRANSFERASE BETA-1,3-GLUCURONYLTRANSFERASE"/>
    <property type="match status" value="1"/>
</dbReference>
<dbReference type="PANTHER" id="PTHR10896:SF59">
    <property type="entry name" value="BETA-1,4-XYLOSYLTRANSFERASE IRX9"/>
    <property type="match status" value="1"/>
</dbReference>
<feature type="signal peptide" evidence="15">
    <location>
        <begin position="1"/>
        <end position="16"/>
    </location>
</feature>
<evidence type="ECO:0000256" key="1">
    <source>
        <dbReference type="ARBA" id="ARBA00004323"/>
    </source>
</evidence>
<accession>A0A804PR71</accession>
<evidence type="ECO:0000313" key="16">
    <source>
        <dbReference type="EnsemblPlants" id="Zm00001eb265440_P001"/>
    </source>
</evidence>
<feature type="compositionally biased region" description="Pro residues" evidence="14">
    <location>
        <begin position="188"/>
        <end position="197"/>
    </location>
</feature>